<dbReference type="AlphaFoldDB" id="A0A0F0L9P8"/>
<evidence type="ECO:0000313" key="2">
    <source>
        <dbReference type="Proteomes" id="UP000033640"/>
    </source>
</evidence>
<evidence type="ECO:0008006" key="3">
    <source>
        <dbReference type="Google" id="ProtNLM"/>
    </source>
</evidence>
<accession>A0A0F0L9P8</accession>
<evidence type="ECO:0000313" key="1">
    <source>
        <dbReference type="EMBL" id="KJL28286.1"/>
    </source>
</evidence>
<sequence length="299" mass="32991">MTNSSPAAIAHYNPMLGSATWTRVQPFVDETIAERCADMSERQVDEHQRSLAFFGDWIVQTGMVELHEALSEDIIDVYTVDRAKEIVPVMAERERKMLRRLAGIAPSVEKRAVSTSSEPERPYSDDELAIFQHWASYQRTDHQRAACMAIFALGVGCGLSSGEILAVRGSALLDLDGVLAVRVARDGRIVPVVDRWEECFAKVMADNPTDALVVAPHATHRYGAMQHILRTSKGDLKPTAARLRMTWLVAHLEAGTPLAALLPASGMTSTDSLRRAMSFVRPMSALRAYEVLRMMGAAQ</sequence>
<dbReference type="Proteomes" id="UP000033640">
    <property type="component" value="Unassembled WGS sequence"/>
</dbReference>
<proteinExistence type="predicted"/>
<comment type="caution">
    <text evidence="1">The sequence shown here is derived from an EMBL/GenBank/DDBJ whole genome shotgun (WGS) entry which is preliminary data.</text>
</comment>
<dbReference type="OrthoDB" id="5189518at2"/>
<name>A0A0F0L9P8_9MICO</name>
<protein>
    <recommendedName>
        <fullName evidence="3">Tyr recombinase domain-containing protein</fullName>
    </recommendedName>
</protein>
<dbReference type="InterPro" id="IPR011010">
    <property type="entry name" value="DNA_brk_join_enz"/>
</dbReference>
<gene>
    <name evidence="1" type="ORF">RS83_03357</name>
</gene>
<dbReference type="SUPFAM" id="SSF56349">
    <property type="entry name" value="DNA breaking-rejoining enzymes"/>
    <property type="match status" value="1"/>
</dbReference>
<dbReference type="RefSeq" id="WP_156153236.1">
    <property type="nucleotide sequence ID" value="NZ_JYIW01000026.1"/>
</dbReference>
<reference evidence="1 2" key="1">
    <citation type="submission" date="2015-02" db="EMBL/GenBank/DDBJ databases">
        <title>Draft genome sequences of ten Microbacterium spp. with emphasis on heavy metal contaminated environments.</title>
        <authorList>
            <person name="Corretto E."/>
        </authorList>
    </citation>
    <scope>NUCLEOTIDE SEQUENCE [LARGE SCALE GENOMIC DNA]</scope>
    <source>
        <strain evidence="1 2">BEL4b</strain>
    </source>
</reference>
<dbReference type="GO" id="GO:0003677">
    <property type="term" value="F:DNA binding"/>
    <property type="evidence" value="ECO:0007669"/>
    <property type="project" value="InterPro"/>
</dbReference>
<dbReference type="EMBL" id="JYIW01000026">
    <property type="protein sequence ID" value="KJL28286.1"/>
    <property type="molecule type" value="Genomic_DNA"/>
</dbReference>
<dbReference type="PATRIC" id="fig|82380.11.peg.3387"/>
<organism evidence="1 2">
    <name type="scientific">Microbacterium oxydans</name>
    <dbReference type="NCBI Taxonomy" id="82380"/>
    <lineage>
        <taxon>Bacteria</taxon>
        <taxon>Bacillati</taxon>
        <taxon>Actinomycetota</taxon>
        <taxon>Actinomycetes</taxon>
        <taxon>Micrococcales</taxon>
        <taxon>Microbacteriaceae</taxon>
        <taxon>Microbacterium</taxon>
    </lineage>
</organism>